<gene>
    <name evidence="1" type="ORF">METZ01_LOCUS476136</name>
</gene>
<evidence type="ECO:0000313" key="1">
    <source>
        <dbReference type="EMBL" id="SVE23282.1"/>
    </source>
</evidence>
<sequence>MKKILFSDAFFSKDRLYRYALWRIWDNELPKVLFIGLNPSTADEVKDDPTIRRCIRYALDWGYGGYIMGNIFAYRSTDPKQLKIIDNPIGIDNNYWLKKLHTEASLTIGAWGNHGKYLNRGQDIINLIDNLFCLRMTKEGHPSHPLYLSSKLKPIILNKEALC</sequence>
<evidence type="ECO:0008006" key="2">
    <source>
        <dbReference type="Google" id="ProtNLM"/>
    </source>
</evidence>
<protein>
    <recommendedName>
        <fullName evidence="2">DUF1643 domain-containing protein</fullName>
    </recommendedName>
</protein>
<dbReference type="EMBL" id="UINC01203159">
    <property type="protein sequence ID" value="SVE23282.1"/>
    <property type="molecule type" value="Genomic_DNA"/>
</dbReference>
<reference evidence="1" key="1">
    <citation type="submission" date="2018-05" db="EMBL/GenBank/DDBJ databases">
        <authorList>
            <person name="Lanie J.A."/>
            <person name="Ng W.-L."/>
            <person name="Kazmierczak K.M."/>
            <person name="Andrzejewski T.M."/>
            <person name="Davidsen T.M."/>
            <person name="Wayne K.J."/>
            <person name="Tettelin H."/>
            <person name="Glass J.I."/>
            <person name="Rusch D."/>
            <person name="Podicherti R."/>
            <person name="Tsui H.-C.T."/>
            <person name="Winkler M.E."/>
        </authorList>
    </citation>
    <scope>NUCLEOTIDE SEQUENCE</scope>
</reference>
<dbReference type="AlphaFoldDB" id="A0A383BTR9"/>
<accession>A0A383BTR9</accession>
<dbReference type="InterPro" id="IPR012441">
    <property type="entry name" value="DUF1643"/>
</dbReference>
<name>A0A383BTR9_9ZZZZ</name>
<organism evidence="1">
    <name type="scientific">marine metagenome</name>
    <dbReference type="NCBI Taxonomy" id="408172"/>
    <lineage>
        <taxon>unclassified sequences</taxon>
        <taxon>metagenomes</taxon>
        <taxon>ecological metagenomes</taxon>
    </lineage>
</organism>
<dbReference type="Pfam" id="PF07799">
    <property type="entry name" value="DUF1643"/>
    <property type="match status" value="1"/>
</dbReference>
<proteinExistence type="predicted"/>